<evidence type="ECO:0000259" key="4">
    <source>
        <dbReference type="PROSITE" id="PS50157"/>
    </source>
</evidence>
<feature type="compositionally biased region" description="Polar residues" evidence="2">
    <location>
        <begin position="308"/>
        <end position="320"/>
    </location>
</feature>
<dbReference type="InterPro" id="IPR013087">
    <property type="entry name" value="Znf_C2H2_type"/>
</dbReference>
<evidence type="ECO:0000313" key="6">
    <source>
        <dbReference type="Proteomes" id="UP000014680"/>
    </source>
</evidence>
<dbReference type="VEuPathDB" id="AmoebaDB:EIN_114220"/>
<dbReference type="AlphaFoldDB" id="A0A0A1TY02"/>
<keyword evidence="1" id="KW-0863">Zinc-finger</keyword>
<evidence type="ECO:0000256" key="2">
    <source>
        <dbReference type="SAM" id="MobiDB-lite"/>
    </source>
</evidence>
<keyword evidence="6" id="KW-1185">Reference proteome</keyword>
<keyword evidence="1" id="KW-0479">Metal-binding</keyword>
<evidence type="ECO:0000256" key="1">
    <source>
        <dbReference type="PROSITE-ProRule" id="PRU00042"/>
    </source>
</evidence>
<dbReference type="PANTHER" id="PTHR22938:SF0">
    <property type="entry name" value="E3 UBIQUITIN-PROTEIN LIGASE ZNF598"/>
    <property type="match status" value="1"/>
</dbReference>
<dbReference type="GO" id="GO:0008270">
    <property type="term" value="F:zinc ion binding"/>
    <property type="evidence" value="ECO:0007669"/>
    <property type="project" value="UniProtKB-KW"/>
</dbReference>
<dbReference type="KEGG" id="eiv:EIN_114220"/>
<accession>A0A0A1TY02</accession>
<gene>
    <name evidence="5" type="ORF">EIN_114220</name>
</gene>
<feature type="compositionally biased region" description="Basic and acidic residues" evidence="2">
    <location>
        <begin position="278"/>
        <end position="291"/>
    </location>
</feature>
<dbReference type="Proteomes" id="UP000014680">
    <property type="component" value="Unassembled WGS sequence"/>
</dbReference>
<feature type="compositionally biased region" description="Basic and acidic residues" evidence="2">
    <location>
        <begin position="159"/>
        <end position="185"/>
    </location>
</feature>
<evidence type="ECO:0000259" key="3">
    <source>
        <dbReference type="PROSITE" id="PS50089"/>
    </source>
</evidence>
<feature type="domain" description="RING-type" evidence="3">
    <location>
        <begin position="7"/>
        <end position="48"/>
    </location>
</feature>
<dbReference type="GeneID" id="14885269"/>
<dbReference type="InterPro" id="IPR001841">
    <property type="entry name" value="Znf_RING"/>
</dbReference>
<dbReference type="InterPro" id="IPR044288">
    <property type="entry name" value="ZNF598/HEL2"/>
</dbReference>
<evidence type="ECO:0008006" key="7">
    <source>
        <dbReference type="Google" id="ProtNLM"/>
    </source>
</evidence>
<feature type="domain" description="C2H2-type" evidence="4">
    <location>
        <begin position="101"/>
        <end position="124"/>
    </location>
</feature>
<dbReference type="RefSeq" id="XP_004185624.1">
    <property type="nucleotide sequence ID" value="XM_004185576.1"/>
</dbReference>
<protein>
    <recommendedName>
        <fullName evidence="7">C2H2-type domain-containing protein</fullName>
    </recommendedName>
</protein>
<feature type="region of interest" description="Disordered" evidence="2">
    <location>
        <begin position="153"/>
        <end position="185"/>
    </location>
</feature>
<dbReference type="PROSITE" id="PS00028">
    <property type="entry name" value="ZINC_FINGER_C2H2_1"/>
    <property type="match status" value="1"/>
</dbReference>
<proteinExistence type="predicted"/>
<sequence>MGTIRMCMVCKKAPSLIILNGCEHDLVCLECLMKQRFLKRNFWCKICKKEFKDLLIASGRRRDEEFIRATLKRGGVFKFPEIGMSTNSCELEKRIREMMSAICHECNKTFESVEVLVEHQKERHGSTVCPLCANRSMFCYSCKMLTPIELEKHTKKSHKSDDHNHSKEFKKSQDVKRTSDMKERGEEYQTVTYDHVTPSNTKMGEETLPSYISQEQKARERLEDFPELNFVEENLYEEDPIENKENGLVQKMEEIELTAPIRNTQLTPQECSEVGLMDKDDVNEGNDDTKKGQVPSSTVVKRPETQNRIDPSFSRLQTSVEHQKTLQEGSGGASKSVSQCYFDDRKDQEKVKKELAERVVNYAKLVTQHHPKAESETPYIMTGHIMTLKEYVTLKEKALEDSRKKREWQLTALPWTTRPSQVMRKKFEGNSFNEYEEPLFPE</sequence>
<dbReference type="EMBL" id="KB207005">
    <property type="protein sequence ID" value="ELP86278.1"/>
    <property type="molecule type" value="Genomic_DNA"/>
</dbReference>
<name>A0A0A1TY02_ENTIV</name>
<organism evidence="5 6">
    <name type="scientific">Entamoeba invadens IP1</name>
    <dbReference type="NCBI Taxonomy" id="370355"/>
    <lineage>
        <taxon>Eukaryota</taxon>
        <taxon>Amoebozoa</taxon>
        <taxon>Evosea</taxon>
        <taxon>Archamoebae</taxon>
        <taxon>Mastigamoebida</taxon>
        <taxon>Entamoebidae</taxon>
        <taxon>Entamoeba</taxon>
    </lineage>
</organism>
<dbReference type="PROSITE" id="PS50089">
    <property type="entry name" value="ZF_RING_2"/>
    <property type="match status" value="1"/>
</dbReference>
<dbReference type="GO" id="GO:0043022">
    <property type="term" value="F:ribosome binding"/>
    <property type="evidence" value="ECO:0007669"/>
    <property type="project" value="TreeGrafter"/>
</dbReference>
<dbReference type="GO" id="GO:0072344">
    <property type="term" value="P:rescue of stalled ribosome"/>
    <property type="evidence" value="ECO:0007669"/>
    <property type="project" value="InterPro"/>
</dbReference>
<dbReference type="GO" id="GO:0016567">
    <property type="term" value="P:protein ubiquitination"/>
    <property type="evidence" value="ECO:0007669"/>
    <property type="project" value="TreeGrafter"/>
</dbReference>
<dbReference type="PROSITE" id="PS50157">
    <property type="entry name" value="ZINC_FINGER_C2H2_2"/>
    <property type="match status" value="1"/>
</dbReference>
<dbReference type="PANTHER" id="PTHR22938">
    <property type="entry name" value="ZINC FINGER PROTEIN 598"/>
    <property type="match status" value="1"/>
</dbReference>
<evidence type="ECO:0000313" key="5">
    <source>
        <dbReference type="EMBL" id="ELP86278.1"/>
    </source>
</evidence>
<dbReference type="GO" id="GO:0061630">
    <property type="term" value="F:ubiquitin protein ligase activity"/>
    <property type="evidence" value="ECO:0007669"/>
    <property type="project" value="InterPro"/>
</dbReference>
<keyword evidence="1" id="KW-0862">Zinc</keyword>
<feature type="region of interest" description="Disordered" evidence="2">
    <location>
        <begin position="278"/>
        <end position="337"/>
    </location>
</feature>
<reference evidence="5 6" key="1">
    <citation type="submission" date="2012-10" db="EMBL/GenBank/DDBJ databases">
        <authorList>
            <person name="Zafar N."/>
            <person name="Inman J."/>
            <person name="Hall N."/>
            <person name="Lorenzi H."/>
            <person name="Caler E."/>
        </authorList>
    </citation>
    <scope>NUCLEOTIDE SEQUENCE [LARGE SCALE GENOMIC DNA]</scope>
    <source>
        <strain evidence="5 6">IP1</strain>
    </source>
</reference>